<comment type="caution">
    <text evidence="1">The sequence shown here is derived from an EMBL/GenBank/DDBJ whole genome shotgun (WGS) entry which is preliminary data.</text>
</comment>
<evidence type="ECO:0000313" key="2">
    <source>
        <dbReference type="Proteomes" id="UP001497382"/>
    </source>
</evidence>
<dbReference type="Proteomes" id="UP001497382">
    <property type="component" value="Unassembled WGS sequence"/>
</dbReference>
<dbReference type="EMBL" id="CAXIEN010000043">
    <property type="protein sequence ID" value="CAL1269784.1"/>
    <property type="molecule type" value="Genomic_DNA"/>
</dbReference>
<organism evidence="1 2">
    <name type="scientific">Larinioides sclopetarius</name>
    <dbReference type="NCBI Taxonomy" id="280406"/>
    <lineage>
        <taxon>Eukaryota</taxon>
        <taxon>Metazoa</taxon>
        <taxon>Ecdysozoa</taxon>
        <taxon>Arthropoda</taxon>
        <taxon>Chelicerata</taxon>
        <taxon>Arachnida</taxon>
        <taxon>Araneae</taxon>
        <taxon>Araneomorphae</taxon>
        <taxon>Entelegynae</taxon>
        <taxon>Araneoidea</taxon>
        <taxon>Araneidae</taxon>
        <taxon>Larinioides</taxon>
    </lineage>
</organism>
<gene>
    <name evidence="1" type="ORF">LARSCL_LOCUS4930</name>
</gene>
<evidence type="ECO:0000313" key="1">
    <source>
        <dbReference type="EMBL" id="CAL1269784.1"/>
    </source>
</evidence>
<name>A0AAV1ZHI7_9ARAC</name>
<accession>A0AAV1ZHI7</accession>
<evidence type="ECO:0008006" key="3">
    <source>
        <dbReference type="Google" id="ProtNLM"/>
    </source>
</evidence>
<proteinExistence type="predicted"/>
<keyword evidence="2" id="KW-1185">Reference proteome</keyword>
<protein>
    <recommendedName>
        <fullName evidence="3">Maturase K</fullName>
    </recommendedName>
</protein>
<sequence>SLLYHSRAFYGFFYPQRSLNHNSLSFWFYKVDCGYEVLFLNFVYRGILLIFKVRIKNCVMKILTYFDSNTSQILISNVALGLLVNSCNPRFHYTQRTPVSSRKQFRKQNIFCQHVLSLFR</sequence>
<feature type="non-terminal residue" evidence="1">
    <location>
        <position position="1"/>
    </location>
</feature>
<dbReference type="AlphaFoldDB" id="A0AAV1ZHI7"/>
<reference evidence="1 2" key="1">
    <citation type="submission" date="2024-04" db="EMBL/GenBank/DDBJ databases">
        <authorList>
            <person name="Rising A."/>
            <person name="Reimegard J."/>
            <person name="Sonavane S."/>
            <person name="Akerstrom W."/>
            <person name="Nylinder S."/>
            <person name="Hedman E."/>
            <person name="Kallberg Y."/>
        </authorList>
    </citation>
    <scope>NUCLEOTIDE SEQUENCE [LARGE SCALE GENOMIC DNA]</scope>
</reference>